<keyword evidence="2" id="KW-0813">Transport</keyword>
<comment type="caution">
    <text evidence="4">The sequence shown here is derived from an EMBL/GenBank/DDBJ whole genome shotgun (WGS) entry which is preliminary data.</text>
</comment>
<dbReference type="OrthoDB" id="46791at2"/>
<dbReference type="RefSeq" id="WP_050741061.1">
    <property type="nucleotide sequence ID" value="NZ_LGYO01000038.1"/>
</dbReference>
<name>A0A0L6TXP6_9FIRM</name>
<keyword evidence="3" id="KW-0406">Ion transport</keyword>
<accession>A0A0L6TXP6</accession>
<organism evidence="4 5">
    <name type="scientific">Acetobacterium bakii</name>
    <dbReference type="NCBI Taxonomy" id="52689"/>
    <lineage>
        <taxon>Bacteria</taxon>
        <taxon>Bacillati</taxon>
        <taxon>Bacillota</taxon>
        <taxon>Clostridia</taxon>
        <taxon>Eubacteriales</taxon>
        <taxon>Eubacteriaceae</taxon>
        <taxon>Acetobacterium</taxon>
    </lineage>
</organism>
<proteinExistence type="inferred from homology"/>
<dbReference type="Gene3D" id="3.40.50.10580">
    <property type="entry name" value="ATPase, V1 complex, subunit F"/>
    <property type="match status" value="1"/>
</dbReference>
<evidence type="ECO:0000256" key="1">
    <source>
        <dbReference type="ARBA" id="ARBA00010148"/>
    </source>
</evidence>
<reference evidence="5" key="1">
    <citation type="submission" date="2015-07" db="EMBL/GenBank/DDBJ databases">
        <title>Draft genome sequence of Acetobacterium bakii DSM 8293, a potential psychrophilic chemical producer through syngas fermentation.</title>
        <authorList>
            <person name="Song Y."/>
            <person name="Hwang S."/>
            <person name="Cho B.-K."/>
        </authorList>
    </citation>
    <scope>NUCLEOTIDE SEQUENCE [LARGE SCALE GENOMIC DNA]</scope>
    <source>
        <strain evidence="5">DSM 8239</strain>
    </source>
</reference>
<dbReference type="STRING" id="52689.AKG39_14185"/>
<dbReference type="InterPro" id="IPR008218">
    <property type="entry name" value="ATPase_V1-cplx_f_g_su"/>
</dbReference>
<comment type="similarity">
    <text evidence="1">Belongs to the V-ATPase F subunit family.</text>
</comment>
<dbReference type="Pfam" id="PF01990">
    <property type="entry name" value="ATP-synt_F"/>
    <property type="match status" value="1"/>
</dbReference>
<dbReference type="EMBL" id="LGYO01000038">
    <property type="protein sequence ID" value="KNZ41041.1"/>
    <property type="molecule type" value="Genomic_DNA"/>
</dbReference>
<dbReference type="SUPFAM" id="SSF159468">
    <property type="entry name" value="AtpF-like"/>
    <property type="match status" value="1"/>
</dbReference>
<dbReference type="AlphaFoldDB" id="A0A0L6TXP6"/>
<evidence type="ECO:0000313" key="4">
    <source>
        <dbReference type="EMBL" id="KNZ41041.1"/>
    </source>
</evidence>
<sequence length="100" mass="11525">MKSYVISENRDSFLGMQLAGIEGVYLKTKNEIENAFLDALKNKDIGIIFLTEKAYLMMEELVLESKSKYFSPLITVIPDRYGYQRNEGMITRYIKESVGL</sequence>
<dbReference type="InterPro" id="IPR036906">
    <property type="entry name" value="ATPase_V1_fsu_sf"/>
</dbReference>
<evidence type="ECO:0000313" key="5">
    <source>
        <dbReference type="Proteomes" id="UP000036873"/>
    </source>
</evidence>
<keyword evidence="5" id="KW-1185">Reference proteome</keyword>
<evidence type="ECO:0000256" key="3">
    <source>
        <dbReference type="ARBA" id="ARBA00023065"/>
    </source>
</evidence>
<protein>
    <submittedName>
        <fullName evidence="4">ATPase</fullName>
    </submittedName>
</protein>
<dbReference type="GO" id="GO:0046961">
    <property type="term" value="F:proton-transporting ATPase activity, rotational mechanism"/>
    <property type="evidence" value="ECO:0007669"/>
    <property type="project" value="InterPro"/>
</dbReference>
<gene>
    <name evidence="4" type="ORF">AKG39_14185</name>
</gene>
<dbReference type="Proteomes" id="UP000036873">
    <property type="component" value="Unassembled WGS sequence"/>
</dbReference>
<evidence type="ECO:0000256" key="2">
    <source>
        <dbReference type="ARBA" id="ARBA00022448"/>
    </source>
</evidence>